<dbReference type="EMBL" id="WJHE01000272">
    <property type="protein sequence ID" value="MST32332.1"/>
    <property type="molecule type" value="Genomic_DNA"/>
</dbReference>
<reference evidence="3 4" key="1">
    <citation type="submission" date="2019-11" db="EMBL/GenBank/DDBJ databases">
        <title>Acidiferrimicrobium australis gen. nov., sp. nov., an acidophilic and obligately heterotrophic, member of the Actinobacteria that catalyses dissimilatory oxido- reduction of iron isolated from metal-rich acidic water in Chile.</title>
        <authorList>
            <person name="Gonzalez D."/>
            <person name="Huber K."/>
            <person name="Hedrich S."/>
            <person name="Rojas-Villalobos C."/>
            <person name="Quatrini R."/>
            <person name="Dinamarca M.A."/>
            <person name="Schwarz A."/>
            <person name="Canales C."/>
            <person name="Nancucheo I."/>
        </authorList>
    </citation>
    <scope>NUCLEOTIDE SEQUENCE [LARGE SCALE GENOMIC DNA]</scope>
    <source>
        <strain evidence="3 4">USS-CCA1</strain>
    </source>
</reference>
<dbReference type="InterPro" id="IPR026881">
    <property type="entry name" value="WYL_dom"/>
</dbReference>
<name>A0ABW9QRP3_9ACTN</name>
<evidence type="ECO:0000313" key="3">
    <source>
        <dbReference type="EMBL" id="MST32332.1"/>
    </source>
</evidence>
<dbReference type="PANTHER" id="PTHR34580">
    <property type="match status" value="1"/>
</dbReference>
<dbReference type="Pfam" id="PF13280">
    <property type="entry name" value="WYL"/>
    <property type="match status" value="1"/>
</dbReference>
<protein>
    <submittedName>
        <fullName evidence="3">WYL domain-containing protein</fullName>
    </submittedName>
</protein>
<feature type="domain" description="WYL" evidence="1">
    <location>
        <begin position="24"/>
        <end position="83"/>
    </location>
</feature>
<dbReference type="Proteomes" id="UP000437736">
    <property type="component" value="Unassembled WGS sequence"/>
</dbReference>
<gene>
    <name evidence="3" type="ORF">GHK86_06290</name>
</gene>
<accession>A0ABW9QRP3</accession>
<evidence type="ECO:0000313" key="4">
    <source>
        <dbReference type="Proteomes" id="UP000437736"/>
    </source>
</evidence>
<sequence length="205" mass="22074">AVGGPFGSRPEPGFTELGGGEDVAVVFGAVAERRQVRFGYHGEQRLVDPWRLSYRNGHWYLAGLDHGRGEAGEERLFRLDRVEGGVTPAGERHAFDRPTGGAAAPIPTWRLGDDPEVEVRVLVDAEQAPWAVASAGAERVVARHPDGAVELALRVTSRRGLRSWVLGFLDHAEVLGPPEVRDELVGWLEVIAAAPGPAVAGREAR</sequence>
<comment type="caution">
    <text evidence="3">The sequence shown here is derived from an EMBL/GenBank/DDBJ whole genome shotgun (WGS) entry which is preliminary data.</text>
</comment>
<evidence type="ECO:0000259" key="2">
    <source>
        <dbReference type="Pfam" id="PF25583"/>
    </source>
</evidence>
<dbReference type="PANTHER" id="PTHR34580:SF1">
    <property type="entry name" value="PROTEIN PAFC"/>
    <property type="match status" value="1"/>
</dbReference>
<organism evidence="3 4">
    <name type="scientific">Acidiferrimicrobium australe</name>
    <dbReference type="NCBI Taxonomy" id="2664430"/>
    <lineage>
        <taxon>Bacteria</taxon>
        <taxon>Bacillati</taxon>
        <taxon>Actinomycetota</taxon>
        <taxon>Acidimicrobiia</taxon>
        <taxon>Acidimicrobiales</taxon>
        <taxon>Acidimicrobiaceae</taxon>
        <taxon>Acidiferrimicrobium</taxon>
    </lineage>
</organism>
<evidence type="ECO:0000259" key="1">
    <source>
        <dbReference type="Pfam" id="PF13280"/>
    </source>
</evidence>
<keyword evidence="4" id="KW-1185">Reference proteome</keyword>
<feature type="non-terminal residue" evidence="3">
    <location>
        <position position="1"/>
    </location>
</feature>
<proteinExistence type="predicted"/>
<dbReference type="PROSITE" id="PS52050">
    <property type="entry name" value="WYL"/>
    <property type="match status" value="1"/>
</dbReference>
<dbReference type="InterPro" id="IPR051534">
    <property type="entry name" value="CBASS_pafABC_assoc_protein"/>
</dbReference>
<dbReference type="Pfam" id="PF25583">
    <property type="entry name" value="WCX"/>
    <property type="match status" value="1"/>
</dbReference>
<feature type="domain" description="WCX" evidence="2">
    <location>
        <begin position="116"/>
        <end position="189"/>
    </location>
</feature>
<dbReference type="InterPro" id="IPR057727">
    <property type="entry name" value="WCX_dom"/>
</dbReference>